<evidence type="ECO:0000313" key="1">
    <source>
        <dbReference type="EMBL" id="CAA2630307.1"/>
    </source>
</evidence>
<name>A0A7I8JHB9_SPIIN</name>
<proteinExistence type="predicted"/>
<gene>
    <name evidence="1" type="ORF">SI7747_13015953</name>
</gene>
<dbReference type="EMBL" id="LR743600">
    <property type="protein sequence ID" value="CAA2630307.1"/>
    <property type="molecule type" value="Genomic_DNA"/>
</dbReference>
<dbReference type="AlphaFoldDB" id="A0A7I8JHB9"/>
<dbReference type="EMBL" id="CACRZD030000013">
    <property type="protein sequence ID" value="CAA6669550.1"/>
    <property type="molecule type" value="Genomic_DNA"/>
</dbReference>
<reference evidence="1 2" key="1">
    <citation type="submission" date="2019-12" db="EMBL/GenBank/DDBJ databases">
        <authorList>
            <person name="Scholz U."/>
            <person name="Mascher M."/>
            <person name="Fiebig A."/>
        </authorList>
    </citation>
    <scope>NUCLEOTIDE SEQUENCE</scope>
</reference>
<organism evidence="1">
    <name type="scientific">Spirodela intermedia</name>
    <name type="common">Intermediate duckweed</name>
    <dbReference type="NCBI Taxonomy" id="51605"/>
    <lineage>
        <taxon>Eukaryota</taxon>
        <taxon>Viridiplantae</taxon>
        <taxon>Streptophyta</taxon>
        <taxon>Embryophyta</taxon>
        <taxon>Tracheophyta</taxon>
        <taxon>Spermatophyta</taxon>
        <taxon>Magnoliopsida</taxon>
        <taxon>Liliopsida</taxon>
        <taxon>Araceae</taxon>
        <taxon>Lemnoideae</taxon>
        <taxon>Spirodela</taxon>
    </lineage>
</organism>
<accession>A0A7I8JHB9</accession>
<protein>
    <submittedName>
        <fullName evidence="1">Uncharacterized protein</fullName>
    </submittedName>
</protein>
<sequence length="51" mass="5786">MVNRCFKYATFIPTCSKCKIEEVVGLFLALIVKLWGIPQDLVLDCDLCFMG</sequence>
<keyword evidence="2" id="KW-1185">Reference proteome</keyword>
<evidence type="ECO:0000313" key="2">
    <source>
        <dbReference type="Proteomes" id="UP001189122"/>
    </source>
</evidence>
<dbReference type="Proteomes" id="UP001189122">
    <property type="component" value="Unassembled WGS sequence"/>
</dbReference>